<dbReference type="Proteomes" id="UP000240009">
    <property type="component" value="Unassembled WGS sequence"/>
</dbReference>
<protein>
    <recommendedName>
        <fullName evidence="5">Bacterial OB-fold domain-containing protein</fullName>
    </recommendedName>
</protein>
<evidence type="ECO:0000256" key="1">
    <source>
        <dbReference type="SAM" id="MobiDB-lite"/>
    </source>
</evidence>
<evidence type="ECO:0008006" key="5">
    <source>
        <dbReference type="Google" id="ProtNLM"/>
    </source>
</evidence>
<dbReference type="OrthoDB" id="284466at2"/>
<evidence type="ECO:0000313" key="3">
    <source>
        <dbReference type="EMBL" id="PQO35711.1"/>
    </source>
</evidence>
<gene>
    <name evidence="3" type="ORF">C5Y96_08635</name>
</gene>
<sequence length="275" mass="29856">MYRQISRLCAAASFSLAVVCLTFNVHAQKPNQPQQGMPNFNGQPGQKQERTNLTGKLTAAQPPLIKIKPEKGNQEWTIRVDSKPDEIVVRGEAEKGWVRPGMFVHFEATLDKKGFGQAAVSEVSVFTPTPQLELGVTEQGGLPELASDGSEESTESSGEEVAKYTVVGRLSGVARDGKWSVTAGKAKVTVEVAEDAKISVELPDPRLIRMGDTVKGTVYYYNQGVGILKGEVEVEAAEPFAAPEDPREARRKSRGRDKEDAPANPAEAKSIFDMK</sequence>
<name>A0A2S8FU56_9BACT</name>
<evidence type="ECO:0000256" key="2">
    <source>
        <dbReference type="SAM" id="SignalP"/>
    </source>
</evidence>
<dbReference type="EMBL" id="PUIA01000026">
    <property type="protein sequence ID" value="PQO35711.1"/>
    <property type="molecule type" value="Genomic_DNA"/>
</dbReference>
<feature type="region of interest" description="Disordered" evidence="1">
    <location>
        <begin position="238"/>
        <end position="275"/>
    </location>
</feature>
<evidence type="ECO:0000313" key="4">
    <source>
        <dbReference type="Proteomes" id="UP000240009"/>
    </source>
</evidence>
<feature type="signal peptide" evidence="2">
    <location>
        <begin position="1"/>
        <end position="27"/>
    </location>
</feature>
<comment type="caution">
    <text evidence="3">The sequence shown here is derived from an EMBL/GenBank/DDBJ whole genome shotgun (WGS) entry which is preliminary data.</text>
</comment>
<organism evidence="3 4">
    <name type="scientific">Blastopirellula marina</name>
    <dbReference type="NCBI Taxonomy" id="124"/>
    <lineage>
        <taxon>Bacteria</taxon>
        <taxon>Pseudomonadati</taxon>
        <taxon>Planctomycetota</taxon>
        <taxon>Planctomycetia</taxon>
        <taxon>Pirellulales</taxon>
        <taxon>Pirellulaceae</taxon>
        <taxon>Blastopirellula</taxon>
    </lineage>
</organism>
<feature type="chain" id="PRO_5015578061" description="Bacterial OB-fold domain-containing protein" evidence="2">
    <location>
        <begin position="28"/>
        <end position="275"/>
    </location>
</feature>
<accession>A0A2S8FU56</accession>
<feature type="region of interest" description="Disordered" evidence="1">
    <location>
        <begin position="30"/>
        <end position="49"/>
    </location>
</feature>
<reference evidence="3 4" key="1">
    <citation type="submission" date="2018-02" db="EMBL/GenBank/DDBJ databases">
        <title>Comparative genomes isolates from brazilian mangrove.</title>
        <authorList>
            <person name="Araujo J.E."/>
            <person name="Taketani R.G."/>
            <person name="Silva M.C.P."/>
            <person name="Loureco M.V."/>
            <person name="Andreote F.D."/>
        </authorList>
    </citation>
    <scope>NUCLEOTIDE SEQUENCE [LARGE SCALE GENOMIC DNA]</scope>
    <source>
        <strain evidence="3 4">HEX-2 MGV</strain>
    </source>
</reference>
<dbReference type="RefSeq" id="WP_146115573.1">
    <property type="nucleotide sequence ID" value="NZ_PUIA01000026.1"/>
</dbReference>
<keyword evidence="2" id="KW-0732">Signal</keyword>
<proteinExistence type="predicted"/>
<dbReference type="AlphaFoldDB" id="A0A2S8FU56"/>